<keyword evidence="3" id="KW-1185">Reference proteome</keyword>
<evidence type="ECO:0000313" key="2">
    <source>
        <dbReference type="EMBL" id="ABA88696.1"/>
    </source>
</evidence>
<accession>Q3A4L1</accession>
<dbReference type="AlphaFoldDB" id="Q3A4L1"/>
<dbReference type="InterPro" id="IPR008283">
    <property type="entry name" value="Peptidase_M17_N"/>
</dbReference>
<dbReference type="SUPFAM" id="SSF52949">
    <property type="entry name" value="Macro domain-like"/>
    <property type="match status" value="1"/>
</dbReference>
<dbReference type="EMBL" id="CP000142">
    <property type="protein sequence ID" value="ABA88696.1"/>
    <property type="molecule type" value="Genomic_DNA"/>
</dbReference>
<reference evidence="3" key="1">
    <citation type="submission" date="2005-10" db="EMBL/GenBank/DDBJ databases">
        <title>Complete sequence of Pelobacter carbinolicus DSM 2380.</title>
        <authorList>
            <person name="Copeland A."/>
            <person name="Lucas S."/>
            <person name="Lapidus A."/>
            <person name="Barry K."/>
            <person name="Detter J.C."/>
            <person name="Glavina T."/>
            <person name="Hammon N."/>
            <person name="Israni S."/>
            <person name="Pitluck S."/>
            <person name="Chertkov O."/>
            <person name="Schmutz J."/>
            <person name="Larimer F."/>
            <person name="Land M."/>
            <person name="Kyrpides N."/>
            <person name="Ivanova N."/>
            <person name="Richardson P."/>
        </authorList>
    </citation>
    <scope>NUCLEOTIDE SEQUENCE [LARGE SCALE GENOMIC DNA]</scope>
    <source>
        <strain evidence="3">DSM 2380 / NBRC 103641 / GraBd1</strain>
    </source>
</reference>
<sequence length="152" mass="16747">MTRLQVLDRPADTLPGEVAAALFYSDIRPLFGPSALLDWRLNGLLTDQLRKGCAQGRQGEYVLISGNGKMAASWILFAGGGQRRELTPLTLAGLIGSVLEVVHRAGFGRLALALDALEDMVIQDVERIVWDFLDKDRFNNMQVVLAWRGPRG</sequence>
<dbReference type="RefSeq" id="WP_011341179.1">
    <property type="nucleotide sequence ID" value="NC_007498.2"/>
</dbReference>
<gene>
    <name evidence="2" type="ordered locus">Pcar_1450</name>
</gene>
<protein>
    <recommendedName>
        <fullName evidence="1">Peptidase M17 leucyl aminopeptidase N-terminal domain-containing protein</fullName>
    </recommendedName>
</protein>
<dbReference type="GO" id="GO:0070006">
    <property type="term" value="F:metalloaminopeptidase activity"/>
    <property type="evidence" value="ECO:0007669"/>
    <property type="project" value="InterPro"/>
</dbReference>
<dbReference type="STRING" id="338963.Pcar_1450"/>
<feature type="domain" description="Peptidase M17 leucyl aminopeptidase N-terminal" evidence="1">
    <location>
        <begin position="35"/>
        <end position="118"/>
    </location>
</feature>
<dbReference type="HOGENOM" id="CLU_1720611_0_0_7"/>
<dbReference type="Gene3D" id="3.40.220.10">
    <property type="entry name" value="Leucine Aminopeptidase, subunit E, domain 1"/>
    <property type="match status" value="1"/>
</dbReference>
<name>Q3A4L1_SYNC1</name>
<evidence type="ECO:0000313" key="3">
    <source>
        <dbReference type="Proteomes" id="UP000002534"/>
    </source>
</evidence>
<reference evidence="2 3" key="2">
    <citation type="journal article" date="2012" name="BMC Genomics">
        <title>The genome of Pelobacter carbinolicus reveals surprising metabolic capabilities and physiological features.</title>
        <authorList>
            <person name="Aklujkar M."/>
            <person name="Haveman S.A."/>
            <person name="Didonato R.Jr."/>
            <person name="Chertkov O."/>
            <person name="Han C.S."/>
            <person name="Land M.L."/>
            <person name="Brown P."/>
            <person name="Lovley D.R."/>
        </authorList>
    </citation>
    <scope>NUCLEOTIDE SEQUENCE [LARGE SCALE GENOMIC DNA]</scope>
    <source>
        <strain evidence="3">DSM 2380 / NBRC 103641 / GraBd1</strain>
    </source>
</reference>
<dbReference type="Proteomes" id="UP000002534">
    <property type="component" value="Chromosome"/>
</dbReference>
<dbReference type="Pfam" id="PF02789">
    <property type="entry name" value="Peptidase_M17_N"/>
    <property type="match status" value="1"/>
</dbReference>
<evidence type="ECO:0000259" key="1">
    <source>
        <dbReference type="Pfam" id="PF02789"/>
    </source>
</evidence>
<proteinExistence type="predicted"/>
<dbReference type="OrthoDB" id="5405686at2"/>
<organism evidence="2 3">
    <name type="scientific">Syntrophotalea carbinolica (strain DSM 2380 / NBRC 103641 / GraBd1)</name>
    <name type="common">Pelobacter carbinolicus</name>
    <dbReference type="NCBI Taxonomy" id="338963"/>
    <lineage>
        <taxon>Bacteria</taxon>
        <taxon>Pseudomonadati</taxon>
        <taxon>Thermodesulfobacteriota</taxon>
        <taxon>Desulfuromonadia</taxon>
        <taxon>Desulfuromonadales</taxon>
        <taxon>Syntrophotaleaceae</taxon>
        <taxon>Syntrophotalea</taxon>
    </lineage>
</organism>
<dbReference type="KEGG" id="pca:Pcar_1450"/>
<dbReference type="InterPro" id="IPR043472">
    <property type="entry name" value="Macro_dom-like"/>
</dbReference>
<dbReference type="GO" id="GO:0006508">
    <property type="term" value="P:proteolysis"/>
    <property type="evidence" value="ECO:0007669"/>
    <property type="project" value="InterPro"/>
</dbReference>
<dbReference type="eggNOG" id="ENOG5033NV9">
    <property type="taxonomic scope" value="Bacteria"/>
</dbReference>